<reference evidence="5" key="1">
    <citation type="submission" date="2017-09" db="EMBL/GenBank/DDBJ databases">
        <title>Metaegenomics of thermophilic ammonia-oxidizing enrichment culture.</title>
        <authorList>
            <person name="Kato S."/>
            <person name="Suzuki K."/>
        </authorList>
    </citation>
    <scope>NUCLEOTIDE SEQUENCE [LARGE SCALE GENOMIC DNA]</scope>
</reference>
<dbReference type="InterPro" id="IPR002935">
    <property type="entry name" value="SAM_O-MeTrfase"/>
</dbReference>
<dbReference type="SUPFAM" id="SSF53335">
    <property type="entry name" value="S-adenosyl-L-methionine-dependent methyltransferases"/>
    <property type="match status" value="1"/>
</dbReference>
<dbReference type="InterPro" id="IPR029063">
    <property type="entry name" value="SAM-dependent_MTases_sf"/>
</dbReference>
<dbReference type="AlphaFoldDB" id="A0A2H5XDB4"/>
<dbReference type="EC" id="2.1.1.-" evidence="4"/>
<keyword evidence="2 4" id="KW-0808">Transferase</keyword>
<dbReference type="GO" id="GO:0032259">
    <property type="term" value="P:methylation"/>
    <property type="evidence" value="ECO:0007669"/>
    <property type="project" value="UniProtKB-KW"/>
</dbReference>
<keyword evidence="1 4" id="KW-0489">Methyltransferase</keyword>
<dbReference type="PANTHER" id="PTHR43167">
    <property type="entry name" value="PUTATIVE (AFU_ORTHOLOGUE AFUA_6G01830)-RELATED"/>
    <property type="match status" value="1"/>
</dbReference>
<dbReference type="Gene3D" id="3.40.50.150">
    <property type="entry name" value="Vaccinia Virus protein VP39"/>
    <property type="match status" value="1"/>
</dbReference>
<sequence length="226" mass="25488">MNALGVQTVREINRRRFLLASAGSLGWLTLSAQSPSPRDRAETIEPLLRELETMRAQFANVPRSDGQFLNLLVKASRAKRVLEVGTSNGYSAIWLSLALEETDGHLTTIEILPERVKLAKENLKRAGLAHRVTFLQGDAHQIVPTLKGPFDFVFLDADKGRERDYFGYLYPDKLPKGSLLVVHNAIRFRKVMQPFLDLIARHPEFDSLIVSTTLDDGFSVNYRRKG</sequence>
<dbReference type="Proteomes" id="UP000236173">
    <property type="component" value="Unassembled WGS sequence"/>
</dbReference>
<dbReference type="EMBL" id="BEHT01000022">
    <property type="protein sequence ID" value="GBC99165.1"/>
    <property type="molecule type" value="Genomic_DNA"/>
</dbReference>
<name>A0A2H5XDB4_9BACT</name>
<dbReference type="GO" id="GO:0008171">
    <property type="term" value="F:O-methyltransferase activity"/>
    <property type="evidence" value="ECO:0007669"/>
    <property type="project" value="InterPro"/>
</dbReference>
<organism evidence="4 5">
    <name type="scientific">Candidatus Fervidibacter japonicus</name>
    <dbReference type="NCBI Taxonomy" id="2035412"/>
    <lineage>
        <taxon>Bacteria</taxon>
        <taxon>Candidatus Fervidibacterota</taxon>
        <taxon>Candidatus Fervidibacter</taxon>
    </lineage>
</organism>
<evidence type="ECO:0000256" key="2">
    <source>
        <dbReference type="ARBA" id="ARBA00022679"/>
    </source>
</evidence>
<evidence type="ECO:0000313" key="5">
    <source>
        <dbReference type="Proteomes" id="UP000236173"/>
    </source>
</evidence>
<evidence type="ECO:0000313" key="4">
    <source>
        <dbReference type="EMBL" id="GBC99165.1"/>
    </source>
</evidence>
<dbReference type="PROSITE" id="PS51682">
    <property type="entry name" value="SAM_OMT_I"/>
    <property type="match status" value="1"/>
</dbReference>
<accession>A0A2H5XDB4</accession>
<keyword evidence="3" id="KW-0949">S-adenosyl-L-methionine</keyword>
<proteinExistence type="predicted"/>
<evidence type="ECO:0000256" key="3">
    <source>
        <dbReference type="ARBA" id="ARBA00022691"/>
    </source>
</evidence>
<evidence type="ECO:0000256" key="1">
    <source>
        <dbReference type="ARBA" id="ARBA00022603"/>
    </source>
</evidence>
<protein>
    <submittedName>
        <fullName evidence="4">O-methyltransferase</fullName>
        <ecNumber evidence="4">2.1.1.-</ecNumber>
    </submittedName>
</protein>
<dbReference type="Pfam" id="PF01596">
    <property type="entry name" value="Methyltransf_3"/>
    <property type="match status" value="1"/>
</dbReference>
<dbReference type="CDD" id="cd02440">
    <property type="entry name" value="AdoMet_MTases"/>
    <property type="match status" value="1"/>
</dbReference>
<gene>
    <name evidence="4" type="ORF">HRbin17_01686</name>
</gene>
<dbReference type="PANTHER" id="PTHR43167:SF1">
    <property type="entry name" value="PUTATIVE (AFU_ORTHOLOGUE AFUA_6G01830)-RELATED"/>
    <property type="match status" value="1"/>
</dbReference>
<comment type="caution">
    <text evidence="4">The sequence shown here is derived from an EMBL/GenBank/DDBJ whole genome shotgun (WGS) entry which is preliminary data.</text>
</comment>